<evidence type="ECO:0000256" key="10">
    <source>
        <dbReference type="SAM" id="Phobius"/>
    </source>
</evidence>
<evidence type="ECO:0000256" key="3">
    <source>
        <dbReference type="ARBA" id="ARBA00016145"/>
    </source>
</evidence>
<dbReference type="PANTHER" id="PTHR33175:SF13">
    <property type="entry name" value="HISTONE-LIKE PROTEIN"/>
    <property type="match status" value="1"/>
</dbReference>
<evidence type="ECO:0000313" key="11">
    <source>
        <dbReference type="EMBL" id="AUF83253.1"/>
    </source>
</evidence>
<dbReference type="GO" id="GO:0003677">
    <property type="term" value="F:DNA binding"/>
    <property type="evidence" value="ECO:0007669"/>
    <property type="project" value="UniProtKB-KW"/>
</dbReference>
<protein>
    <recommendedName>
        <fullName evidence="3">Viral histone-like protein</fullName>
    </recommendedName>
    <alternativeName>
        <fullName evidence="7">DNA-binding protein pA104R</fullName>
    </alternativeName>
    <alternativeName>
        <fullName evidence="6">pA104R</fullName>
    </alternativeName>
</protein>
<dbReference type="PANTHER" id="PTHR33175">
    <property type="entry name" value="DNA-BINDING PROTEIN HU"/>
    <property type="match status" value="1"/>
</dbReference>
<name>A0A2K9BMI3_9MOLU</name>
<feature type="transmembrane region" description="Helical" evidence="10">
    <location>
        <begin position="98"/>
        <end position="124"/>
    </location>
</feature>
<dbReference type="KEGG" id="msyr:CXP39_00310"/>
<accession>A0A2K9BMI3</accession>
<comment type="subunit">
    <text evidence="2">Homodimer.</text>
</comment>
<sequence>MTFKDFINIIKYRLKSYGGIMEITVVEKKGNRRAINYWLVFFLIIFLASFAVAMLIKILNPVFNQEEGLTKDFLFGPAGVINFSLANWNNGVAFRVDFIANIFLLIVAPASFLIWVLLSILAIYTANDEIVIEQNEEIIAEESKCEIKDFSPIFNINCVCGKNEETTLAESSQIDENQIVIEKLMIEEKIEEEVFEKNQEAQENNEVLSGEEVINEKIEIEEKTKRKVASKKAEPIVVEETTKEIIKPKANKTPKIKKEQVSKKMILDELIANNSDISKKRVKAIMDHTFATMQRKLQESEEVTISGFGKLVTVAKPSKVSRNPLTGETINIPAQTGVKFKPSKTLKEKMK</sequence>
<dbReference type="PRINTS" id="PR01727">
    <property type="entry name" value="DNABINDINGHU"/>
</dbReference>
<dbReference type="InterPro" id="IPR010992">
    <property type="entry name" value="IHF-like_DNA-bd_dom_sf"/>
</dbReference>
<evidence type="ECO:0000256" key="6">
    <source>
        <dbReference type="ARBA" id="ARBA00033120"/>
    </source>
</evidence>
<dbReference type="Gene3D" id="4.10.520.10">
    <property type="entry name" value="IHF-like DNA-binding proteins"/>
    <property type="match status" value="1"/>
</dbReference>
<dbReference type="InterPro" id="IPR000119">
    <property type="entry name" value="Hist_DNA-bd"/>
</dbReference>
<dbReference type="GO" id="GO:0006260">
    <property type="term" value="P:DNA replication"/>
    <property type="evidence" value="ECO:0007669"/>
    <property type="project" value="UniProtKB-KW"/>
</dbReference>
<dbReference type="EMBL" id="CP025257">
    <property type="protein sequence ID" value="AUF83253.1"/>
    <property type="molecule type" value="Genomic_DNA"/>
</dbReference>
<gene>
    <name evidence="11" type="ORF">CXP39_00310</name>
</gene>
<keyword evidence="5" id="KW-0426">Late protein</keyword>
<comment type="function">
    <text evidence="8">DNA-binding protein that plays a critical role in nucleoid compaction, genome replication and DNA replication and transcription. Binds to both ssDNA and dsDNA with a binding site covering about 15 nucleotides. Displays DNA-supercoiling activity only when associated with the viral DNA topoisomerase 2.</text>
</comment>
<keyword evidence="10" id="KW-0472">Membrane</keyword>
<evidence type="ECO:0000256" key="5">
    <source>
        <dbReference type="ARBA" id="ARBA00022921"/>
    </source>
</evidence>
<evidence type="ECO:0000256" key="1">
    <source>
        <dbReference type="ARBA" id="ARBA00004328"/>
    </source>
</evidence>
<organism evidence="11 12">
    <name type="scientific">Mesoplasma syrphidae</name>
    <dbReference type="NCBI Taxonomy" id="225999"/>
    <lineage>
        <taxon>Bacteria</taxon>
        <taxon>Bacillati</taxon>
        <taxon>Mycoplasmatota</taxon>
        <taxon>Mollicutes</taxon>
        <taxon>Entomoplasmatales</taxon>
        <taxon>Entomoplasmataceae</taxon>
        <taxon>Mesoplasma</taxon>
    </lineage>
</organism>
<dbReference type="AlphaFoldDB" id="A0A2K9BMI3"/>
<evidence type="ECO:0000256" key="2">
    <source>
        <dbReference type="ARBA" id="ARBA00011738"/>
    </source>
</evidence>
<dbReference type="GO" id="GO:0030527">
    <property type="term" value="F:structural constituent of chromatin"/>
    <property type="evidence" value="ECO:0007669"/>
    <property type="project" value="InterPro"/>
</dbReference>
<dbReference type="Proteomes" id="UP000233419">
    <property type="component" value="Chromosome"/>
</dbReference>
<comment type="subcellular location">
    <subcellularLocation>
        <location evidence="1">Virion</location>
    </subcellularLocation>
</comment>
<evidence type="ECO:0000256" key="7">
    <source>
        <dbReference type="ARBA" id="ARBA00033227"/>
    </source>
</evidence>
<keyword evidence="10" id="KW-1133">Transmembrane helix</keyword>
<dbReference type="CDD" id="cd13831">
    <property type="entry name" value="HU"/>
    <property type="match status" value="1"/>
</dbReference>
<keyword evidence="12" id="KW-1185">Reference proteome</keyword>
<dbReference type="Pfam" id="PF00216">
    <property type="entry name" value="Bac_DNA_binding"/>
    <property type="match status" value="1"/>
</dbReference>
<reference evidence="11 12" key="1">
    <citation type="submission" date="2017-12" db="EMBL/GenBank/DDBJ databases">
        <title>Mesoplasma syrphidae YJS, Complete Genome.</title>
        <authorList>
            <person name="Knight T.F."/>
            <person name="Citino T."/>
            <person name="Rubinstein R."/>
            <person name="Neuschaefer Z."/>
        </authorList>
    </citation>
    <scope>NUCLEOTIDE SEQUENCE [LARGE SCALE GENOMIC DNA]</scope>
    <source>
        <strain evidence="11 12">YJS</strain>
    </source>
</reference>
<dbReference type="SUPFAM" id="SSF47729">
    <property type="entry name" value="IHF-like DNA-binding proteins"/>
    <property type="match status" value="1"/>
</dbReference>
<keyword evidence="11" id="KW-0238">DNA-binding</keyword>
<keyword evidence="10" id="KW-0812">Transmembrane</keyword>
<comment type="similarity">
    <text evidence="9">Belongs to the bacterial histone-like protein family.</text>
</comment>
<evidence type="ECO:0000313" key="12">
    <source>
        <dbReference type="Proteomes" id="UP000233419"/>
    </source>
</evidence>
<keyword evidence="4" id="KW-0235">DNA replication</keyword>
<dbReference type="SMART" id="SM00411">
    <property type="entry name" value="BHL"/>
    <property type="match status" value="1"/>
</dbReference>
<evidence type="ECO:0000256" key="8">
    <source>
        <dbReference type="ARBA" id="ARBA00046140"/>
    </source>
</evidence>
<evidence type="ECO:0000256" key="4">
    <source>
        <dbReference type="ARBA" id="ARBA00022705"/>
    </source>
</evidence>
<dbReference type="GO" id="GO:0005829">
    <property type="term" value="C:cytosol"/>
    <property type="evidence" value="ECO:0007669"/>
    <property type="project" value="TreeGrafter"/>
</dbReference>
<feature type="transmembrane region" description="Helical" evidence="10">
    <location>
        <begin position="37"/>
        <end position="59"/>
    </location>
</feature>
<evidence type="ECO:0000256" key="9">
    <source>
        <dbReference type="RuleBase" id="RU003939"/>
    </source>
</evidence>
<proteinExistence type="inferred from homology"/>